<accession>A0A3Q0SVU8</accession>
<evidence type="ECO:0000259" key="1">
    <source>
        <dbReference type="PROSITE" id="PS51390"/>
    </source>
</evidence>
<dbReference type="AlphaFoldDB" id="A0A3Q0SVU8"/>
<dbReference type="STRING" id="61819.ENSACIP00000027716"/>
<dbReference type="PRINTS" id="PR00003">
    <property type="entry name" value="4DISULPHCORE"/>
</dbReference>
<dbReference type="Proteomes" id="UP000261340">
    <property type="component" value="Unplaced"/>
</dbReference>
<dbReference type="GO" id="GO:0045087">
    <property type="term" value="P:innate immune response"/>
    <property type="evidence" value="ECO:0007669"/>
    <property type="project" value="TreeGrafter"/>
</dbReference>
<dbReference type="InterPro" id="IPR050514">
    <property type="entry name" value="WAP_four-disulfide_core"/>
</dbReference>
<dbReference type="SMART" id="SM00217">
    <property type="entry name" value="WAP"/>
    <property type="match status" value="2"/>
</dbReference>
<dbReference type="Gene3D" id="4.10.75.10">
    <property type="entry name" value="Elafin-like"/>
    <property type="match status" value="2"/>
</dbReference>
<dbReference type="PANTHER" id="PTHR19441:SF95">
    <property type="entry name" value="PERLWAPIN ISOFORM X1"/>
    <property type="match status" value="1"/>
</dbReference>
<feature type="domain" description="WAP" evidence="1">
    <location>
        <begin position="45"/>
        <end position="91"/>
    </location>
</feature>
<reference evidence="2" key="2">
    <citation type="submission" date="2025-09" db="UniProtKB">
        <authorList>
            <consortium name="Ensembl"/>
        </authorList>
    </citation>
    <scope>IDENTIFICATION</scope>
</reference>
<dbReference type="GO" id="GO:0019731">
    <property type="term" value="P:antibacterial humoral response"/>
    <property type="evidence" value="ECO:0007669"/>
    <property type="project" value="TreeGrafter"/>
</dbReference>
<dbReference type="InterPro" id="IPR036645">
    <property type="entry name" value="Elafin-like_sf"/>
</dbReference>
<evidence type="ECO:0000313" key="2">
    <source>
        <dbReference type="Ensembl" id="ENSACIP00000027716.1"/>
    </source>
</evidence>
<reference evidence="2" key="1">
    <citation type="submission" date="2025-08" db="UniProtKB">
        <authorList>
            <consortium name="Ensembl"/>
        </authorList>
    </citation>
    <scope>IDENTIFICATION</scope>
</reference>
<protein>
    <submittedName>
        <fullName evidence="2">WAP four-disulfide core domain 2</fullName>
    </submittedName>
</protein>
<dbReference type="GO" id="GO:0005615">
    <property type="term" value="C:extracellular space"/>
    <property type="evidence" value="ECO:0007669"/>
    <property type="project" value="TreeGrafter"/>
</dbReference>
<keyword evidence="3" id="KW-1185">Reference proteome</keyword>
<dbReference type="GO" id="GO:0004867">
    <property type="term" value="F:serine-type endopeptidase inhibitor activity"/>
    <property type="evidence" value="ECO:0007669"/>
    <property type="project" value="TreeGrafter"/>
</dbReference>
<dbReference type="Ensembl" id="ENSACIT00000028446.1">
    <property type="protein sequence ID" value="ENSACIP00000027716.1"/>
    <property type="gene ID" value="ENSACIG00000021473.1"/>
</dbReference>
<proteinExistence type="predicted"/>
<sequence>MAQTTNPKECPWHPNVALSRKGCKDCPKDHICCVYDGEDVCVSPVSKKPGVCPRRHWDGTGCHELCSNDNECPKNEKCCSTGCGYKCMAPVLEKPGVCPRQPPLCAEYCYHDGPCQREQKHCSTTCDHACSEPC</sequence>
<dbReference type="OMA" id="HICCVYD"/>
<name>A0A3Q0SVU8_AMPCI</name>
<dbReference type="Pfam" id="PF00095">
    <property type="entry name" value="WAP"/>
    <property type="match status" value="2"/>
</dbReference>
<dbReference type="SUPFAM" id="SSF57256">
    <property type="entry name" value="Elafin-like"/>
    <property type="match status" value="2"/>
</dbReference>
<dbReference type="InterPro" id="IPR008197">
    <property type="entry name" value="WAP_dom"/>
</dbReference>
<organism evidence="2 3">
    <name type="scientific">Amphilophus citrinellus</name>
    <name type="common">Midas cichlid</name>
    <name type="synonym">Cichlasoma citrinellum</name>
    <dbReference type="NCBI Taxonomy" id="61819"/>
    <lineage>
        <taxon>Eukaryota</taxon>
        <taxon>Metazoa</taxon>
        <taxon>Chordata</taxon>
        <taxon>Craniata</taxon>
        <taxon>Vertebrata</taxon>
        <taxon>Euteleostomi</taxon>
        <taxon>Actinopterygii</taxon>
        <taxon>Neopterygii</taxon>
        <taxon>Teleostei</taxon>
        <taxon>Neoteleostei</taxon>
        <taxon>Acanthomorphata</taxon>
        <taxon>Ovalentaria</taxon>
        <taxon>Cichlomorphae</taxon>
        <taxon>Cichliformes</taxon>
        <taxon>Cichlidae</taxon>
        <taxon>New World cichlids</taxon>
        <taxon>Cichlasomatinae</taxon>
        <taxon>Heroini</taxon>
        <taxon>Amphilophus</taxon>
    </lineage>
</organism>
<dbReference type="PROSITE" id="PS51390">
    <property type="entry name" value="WAP"/>
    <property type="match status" value="1"/>
</dbReference>
<dbReference type="PANTHER" id="PTHR19441">
    <property type="entry name" value="WHEY ACDIC PROTEIN WAP"/>
    <property type="match status" value="1"/>
</dbReference>
<dbReference type="GeneTree" id="ENSGT00940000165527"/>
<evidence type="ECO:0000313" key="3">
    <source>
        <dbReference type="Proteomes" id="UP000261340"/>
    </source>
</evidence>